<accession>A0A381RRX4</accession>
<dbReference type="InterPro" id="IPR032466">
    <property type="entry name" value="Metal_Hydrolase"/>
</dbReference>
<feature type="domain" description="Amidohydrolase-related" evidence="1">
    <location>
        <begin position="272"/>
        <end position="351"/>
    </location>
</feature>
<sequence length="391" mass="44481">MLFANGKIVTIGEDIQPSPDTDVYDIHEKHVVPGYIAPLTQIGLVEIGAVKQTRDYSETGDINPNVRANVSYNPDSELIPVTRSNGVLIANSVPLSGLIAGQSSCMMMDGWTWEDATLNHPTALHLNWPDMRLNFSKTAKKKEKQQREAYQKKLREIDRLIRDTRAYHLRTTQKERKAEQKQETDLRLAALTPYFVEQQQIIVRADDVRQIEAAVLWADKYDLKITISGGRDAWRLPELLVKHNVPVILQHVQTTPRRRFEPVHTPYRTPALLQQEGVKFCLSTDQGYPFNGHVRTLPNEAMRAAAWGLAKAEALRSITLSTAEILGVDKRVGSLEPGKDATFFITNDPPLQITTNPIKAYIMGREVDLGDRQKMLYEKYKEKYRRQGRLE</sequence>
<reference evidence="2" key="1">
    <citation type="submission" date="2018-05" db="EMBL/GenBank/DDBJ databases">
        <authorList>
            <person name="Lanie J.A."/>
            <person name="Ng W.-L."/>
            <person name="Kazmierczak K.M."/>
            <person name="Andrzejewski T.M."/>
            <person name="Davidsen T.M."/>
            <person name="Wayne K.J."/>
            <person name="Tettelin H."/>
            <person name="Glass J.I."/>
            <person name="Rusch D."/>
            <person name="Podicherti R."/>
            <person name="Tsui H.-C.T."/>
            <person name="Winkler M.E."/>
        </authorList>
    </citation>
    <scope>NUCLEOTIDE SEQUENCE</scope>
</reference>
<organism evidence="2">
    <name type="scientific">marine metagenome</name>
    <dbReference type="NCBI Taxonomy" id="408172"/>
    <lineage>
        <taxon>unclassified sequences</taxon>
        <taxon>metagenomes</taxon>
        <taxon>ecological metagenomes</taxon>
    </lineage>
</organism>
<dbReference type="EMBL" id="UINC01001989">
    <property type="protein sequence ID" value="SUZ91613.1"/>
    <property type="molecule type" value="Genomic_DNA"/>
</dbReference>
<dbReference type="PANTHER" id="PTHR43135">
    <property type="entry name" value="ALPHA-D-RIBOSE 1-METHYLPHOSPHONATE 5-TRIPHOSPHATE DIPHOSPHATASE"/>
    <property type="match status" value="1"/>
</dbReference>
<dbReference type="AlphaFoldDB" id="A0A381RRX4"/>
<dbReference type="InterPro" id="IPR011059">
    <property type="entry name" value="Metal-dep_hydrolase_composite"/>
</dbReference>
<dbReference type="Pfam" id="PF01979">
    <property type="entry name" value="Amidohydro_1"/>
    <property type="match status" value="1"/>
</dbReference>
<dbReference type="Gene3D" id="3.20.20.140">
    <property type="entry name" value="Metal-dependent hydrolases"/>
    <property type="match status" value="1"/>
</dbReference>
<protein>
    <recommendedName>
        <fullName evidence="1">Amidohydrolase-related domain-containing protein</fullName>
    </recommendedName>
</protein>
<evidence type="ECO:0000313" key="2">
    <source>
        <dbReference type="EMBL" id="SUZ91613.1"/>
    </source>
</evidence>
<proteinExistence type="predicted"/>
<dbReference type="SUPFAM" id="SSF51338">
    <property type="entry name" value="Composite domain of metallo-dependent hydrolases"/>
    <property type="match status" value="1"/>
</dbReference>
<evidence type="ECO:0000259" key="1">
    <source>
        <dbReference type="Pfam" id="PF01979"/>
    </source>
</evidence>
<dbReference type="InterPro" id="IPR006680">
    <property type="entry name" value="Amidohydro-rel"/>
</dbReference>
<dbReference type="InterPro" id="IPR051781">
    <property type="entry name" value="Metallo-dep_Hydrolase"/>
</dbReference>
<dbReference type="GO" id="GO:0016810">
    <property type="term" value="F:hydrolase activity, acting on carbon-nitrogen (but not peptide) bonds"/>
    <property type="evidence" value="ECO:0007669"/>
    <property type="project" value="InterPro"/>
</dbReference>
<name>A0A381RRX4_9ZZZZ</name>
<dbReference type="PANTHER" id="PTHR43135:SF3">
    <property type="entry name" value="ALPHA-D-RIBOSE 1-METHYLPHOSPHONATE 5-TRIPHOSPHATE DIPHOSPHATASE"/>
    <property type="match status" value="1"/>
</dbReference>
<dbReference type="SUPFAM" id="SSF51556">
    <property type="entry name" value="Metallo-dependent hydrolases"/>
    <property type="match status" value="1"/>
</dbReference>
<gene>
    <name evidence="2" type="ORF">METZ01_LOCUS44467</name>
</gene>